<feature type="transmembrane region" description="Helical" evidence="3">
    <location>
        <begin position="78"/>
        <end position="99"/>
    </location>
</feature>
<gene>
    <name evidence="4" type="ORF">LDJ79_08475</name>
</gene>
<feature type="coiled-coil region" evidence="1">
    <location>
        <begin position="135"/>
        <end position="250"/>
    </location>
</feature>
<dbReference type="RefSeq" id="WP_225250271.1">
    <property type="nucleotide sequence ID" value="NZ_JAIWIU010000048.1"/>
</dbReference>
<reference evidence="5" key="1">
    <citation type="submission" date="2023-07" db="EMBL/GenBank/DDBJ databases">
        <title>Molecular identification of indigenous halophilic bacteria isolated from red sea cost, biodegradation of synthetic dyes and assessment of degraded metabolite toxicity.</title>
        <authorList>
            <person name="Chaieb K."/>
            <person name="Altayb H.N."/>
        </authorList>
    </citation>
    <scope>NUCLEOTIDE SEQUENCE [LARGE SCALE GENOMIC DNA]</scope>
    <source>
        <strain evidence="5">K20</strain>
    </source>
</reference>
<proteinExistence type="predicted"/>
<accession>A0ABS7YKE1</accession>
<keyword evidence="1" id="KW-0175">Coiled coil</keyword>
<name>A0ABS7YKE1_9VIBR</name>
<feature type="region of interest" description="Disordered" evidence="2">
    <location>
        <begin position="42"/>
        <end position="72"/>
    </location>
</feature>
<feature type="compositionally biased region" description="Basic and acidic residues" evidence="2">
    <location>
        <begin position="50"/>
        <end position="72"/>
    </location>
</feature>
<evidence type="ECO:0000313" key="5">
    <source>
        <dbReference type="Proteomes" id="UP001199044"/>
    </source>
</evidence>
<dbReference type="Gene3D" id="1.10.287.1490">
    <property type="match status" value="1"/>
</dbReference>
<dbReference type="SUPFAM" id="SSF58100">
    <property type="entry name" value="Bacterial hemolysins"/>
    <property type="match status" value="1"/>
</dbReference>
<comment type="caution">
    <text evidence="4">The sequence shown here is derived from an EMBL/GenBank/DDBJ whole genome shotgun (WGS) entry which is preliminary data.</text>
</comment>
<keyword evidence="3" id="KW-0812">Transmembrane</keyword>
<organism evidence="4 5">
    <name type="scientific">Vibrio tritonius</name>
    <dbReference type="NCBI Taxonomy" id="1435069"/>
    <lineage>
        <taxon>Bacteria</taxon>
        <taxon>Pseudomonadati</taxon>
        <taxon>Pseudomonadota</taxon>
        <taxon>Gammaproteobacteria</taxon>
        <taxon>Vibrionales</taxon>
        <taxon>Vibrionaceae</taxon>
        <taxon>Vibrio</taxon>
    </lineage>
</organism>
<evidence type="ECO:0000256" key="1">
    <source>
        <dbReference type="SAM" id="Coils"/>
    </source>
</evidence>
<evidence type="ECO:0000256" key="3">
    <source>
        <dbReference type="SAM" id="Phobius"/>
    </source>
</evidence>
<keyword evidence="5" id="KW-1185">Reference proteome</keyword>
<dbReference type="EMBL" id="JAIWIU010000048">
    <property type="protein sequence ID" value="MCA2016143.1"/>
    <property type="molecule type" value="Genomic_DNA"/>
</dbReference>
<dbReference type="Proteomes" id="UP001199044">
    <property type="component" value="Unassembled WGS sequence"/>
</dbReference>
<protein>
    <submittedName>
        <fullName evidence="4">Uncharacterized protein</fullName>
    </submittedName>
</protein>
<evidence type="ECO:0000256" key="2">
    <source>
        <dbReference type="SAM" id="MobiDB-lite"/>
    </source>
</evidence>
<evidence type="ECO:0000313" key="4">
    <source>
        <dbReference type="EMBL" id="MCA2016143.1"/>
    </source>
</evidence>
<sequence>MFRKSRKIDINEIPSNEEIESLNIGSSQNDISDIDEQVSQDVADNSKPYPHNEETVKNENNHRLSHDNESHQNKPKKLVLLMTLILLISCGFGCFLYLYEHPSIINVNSINKYIPSFLMPLKQDNVSDQEKPNPMVHIQEQLSQLSLEVKHLEDQLESFKDVPSIANSNTSQIDSLKSSLNNYSGNFNQYRKEISLKFGQMINGHTQQIESFKENQTDISNKQADLKDELRKLQQEDDLLRSKYSQLTKLFNDYKSVSNVTSHKSDTIRSSLSTKTDSKVLNTSNSRDAATTHTLLGLKLSSVEQFGDQVEAYLTDGLAGAIGVMKGDSLGDYIVDEVDTNPEKVLLTNRITNVKIILVKGD</sequence>
<keyword evidence="3" id="KW-0472">Membrane</keyword>
<keyword evidence="3" id="KW-1133">Transmembrane helix</keyword>